<name>A0A2N8ZMU1_9VIBR</name>
<dbReference type="AlphaFoldDB" id="A0A2N8ZMU1"/>
<evidence type="ECO:0000313" key="2">
    <source>
        <dbReference type="Proteomes" id="UP000235828"/>
    </source>
</evidence>
<reference evidence="1 2" key="1">
    <citation type="submission" date="2017-10" db="EMBL/GenBank/DDBJ databases">
        <authorList>
            <person name="Banno H."/>
            <person name="Chua N.-H."/>
        </authorList>
    </citation>
    <scope>NUCLEOTIDE SEQUENCE [LARGE SCALE GENOMIC DNA]</scope>
    <source>
        <strain evidence="1">Vibrio tapetis CECT4600</strain>
    </source>
</reference>
<protein>
    <submittedName>
        <fullName evidence="1">Uncharacterized protein</fullName>
    </submittedName>
</protein>
<proteinExistence type="predicted"/>
<dbReference type="Proteomes" id="UP000235828">
    <property type="component" value="Chromosome B"/>
</dbReference>
<keyword evidence="2" id="KW-1185">Reference proteome</keyword>
<organism evidence="1 2">
    <name type="scientific">Vibrio tapetis subsp. tapetis</name>
    <dbReference type="NCBI Taxonomy" id="1671868"/>
    <lineage>
        <taxon>Bacteria</taxon>
        <taxon>Pseudomonadati</taxon>
        <taxon>Pseudomonadota</taxon>
        <taxon>Gammaproteobacteria</taxon>
        <taxon>Vibrionales</taxon>
        <taxon>Vibrionaceae</taxon>
        <taxon>Vibrio</taxon>
    </lineage>
</organism>
<dbReference type="KEGG" id="vta:B1637"/>
<evidence type="ECO:0000313" key="1">
    <source>
        <dbReference type="EMBL" id="SON53248.1"/>
    </source>
</evidence>
<dbReference type="EMBL" id="LT960612">
    <property type="protein sequence ID" value="SON53248.1"/>
    <property type="molecule type" value="Genomic_DNA"/>
</dbReference>
<accession>A0A2N8ZMU1</accession>
<sequence>MMMSLRVVRSNSLTDRAFSNRVMSLLSAEGVTFNFRAAAVKLPSFTTKINEAKSGSSAINFWFSIYLCLSFTNVFP</sequence>
<gene>
    <name evidence="1" type="ORF">VTAP4600_B1637</name>
</gene>